<dbReference type="EMBL" id="LAVV01003999">
    <property type="protein sequence ID" value="KNZ61765.1"/>
    <property type="molecule type" value="Genomic_DNA"/>
</dbReference>
<accession>A0A0L6VNN5</accession>
<reference evidence="1 2" key="1">
    <citation type="submission" date="2015-08" db="EMBL/GenBank/DDBJ databases">
        <title>Next Generation Sequencing and Analysis of the Genome of Puccinia sorghi L Schw, the Causal Agent of Maize Common Rust.</title>
        <authorList>
            <person name="Rochi L."/>
            <person name="Burguener G."/>
            <person name="Darino M."/>
            <person name="Turjanski A."/>
            <person name="Kreff E."/>
            <person name="Dieguez M.J."/>
            <person name="Sacco F."/>
        </authorList>
    </citation>
    <scope>NUCLEOTIDE SEQUENCE [LARGE SCALE GENOMIC DNA]</scope>
    <source>
        <strain evidence="1 2">RO10H11247</strain>
    </source>
</reference>
<evidence type="ECO:0000313" key="1">
    <source>
        <dbReference type="EMBL" id="KNZ61765.1"/>
    </source>
</evidence>
<dbReference type="AlphaFoldDB" id="A0A0L6VNN5"/>
<keyword evidence="2" id="KW-1185">Reference proteome</keyword>
<evidence type="ECO:0000313" key="2">
    <source>
        <dbReference type="Proteomes" id="UP000037035"/>
    </source>
</evidence>
<dbReference type="Proteomes" id="UP000037035">
    <property type="component" value="Unassembled WGS sequence"/>
</dbReference>
<protein>
    <submittedName>
        <fullName evidence="1">Uncharacterized protein</fullName>
    </submittedName>
</protein>
<organism evidence="1 2">
    <name type="scientific">Puccinia sorghi</name>
    <dbReference type="NCBI Taxonomy" id="27349"/>
    <lineage>
        <taxon>Eukaryota</taxon>
        <taxon>Fungi</taxon>
        <taxon>Dikarya</taxon>
        <taxon>Basidiomycota</taxon>
        <taxon>Pucciniomycotina</taxon>
        <taxon>Pucciniomycetes</taxon>
        <taxon>Pucciniales</taxon>
        <taxon>Pucciniaceae</taxon>
        <taxon>Puccinia</taxon>
    </lineage>
</organism>
<gene>
    <name evidence="1" type="ORF">VP01_135g1</name>
</gene>
<name>A0A0L6VNN5_9BASI</name>
<comment type="caution">
    <text evidence="1">The sequence shown here is derived from an EMBL/GenBank/DDBJ whole genome shotgun (WGS) entry which is preliminary data.</text>
</comment>
<proteinExistence type="predicted"/>
<dbReference type="VEuPathDB" id="FungiDB:VP01_135g1"/>
<sequence>MNRAFPVCGPELQTFLHQPPLKPRISRFKVEPKRLALDFYDPKWFKGMPCSKKPYPTTPNLPFCLIPISCFYQKHTLILMGRFPTEPSTNFTWTYIRKYTDSLILMIMFHQVVRMIICKMERTTRMMKKGKESIHIDQAEERRILRIRPRC</sequence>